<dbReference type="AlphaFoldDB" id="A0A0A1W4T4"/>
<proteinExistence type="predicted"/>
<comment type="caution">
    <text evidence="1">The sequence shown here is derived from an EMBL/GenBank/DDBJ whole genome shotgun (WGS) entry which is preliminary data.</text>
</comment>
<keyword evidence="2" id="KW-1185">Reference proteome</keyword>
<evidence type="ECO:0000313" key="1">
    <source>
        <dbReference type="EMBL" id="GAM00328.1"/>
    </source>
</evidence>
<protein>
    <submittedName>
        <fullName evidence="1">Uncharacterized protein</fullName>
    </submittedName>
</protein>
<gene>
    <name evidence="1" type="ORF">SP5_030_00250</name>
</gene>
<accession>A0A0A1W4T4</accession>
<organism evidence="1 2">
    <name type="scientific">Sphingomonas parapaucimobilis NBRC 15100</name>
    <dbReference type="NCBI Taxonomy" id="1219049"/>
    <lineage>
        <taxon>Bacteria</taxon>
        <taxon>Pseudomonadati</taxon>
        <taxon>Pseudomonadota</taxon>
        <taxon>Alphaproteobacteria</taxon>
        <taxon>Sphingomonadales</taxon>
        <taxon>Sphingomonadaceae</taxon>
        <taxon>Sphingomonas</taxon>
    </lineage>
</organism>
<name>A0A0A1W4T4_9SPHN</name>
<sequence length="124" mass="13760">MALGYSEVKVYLATHSPVLVSGALASYGDSVEVVQVDDKHSKYLLQGPNHDSDSVEEILYSAFGTITPSNSYLSELISELTWSVQDGELSKGEAITRIYEFYKKSYSKGQIDFIHACIEMIQNI</sequence>
<dbReference type="Proteomes" id="UP000032305">
    <property type="component" value="Unassembled WGS sequence"/>
</dbReference>
<reference evidence="1 2" key="1">
    <citation type="submission" date="2014-11" db="EMBL/GenBank/DDBJ databases">
        <title>Whole genome shotgun sequence of Sphingomonas parapaucimobilis NBRC 15100.</title>
        <authorList>
            <person name="Katano-Makiyama Y."/>
            <person name="Hosoyama A."/>
            <person name="Hashimoto M."/>
            <person name="Hosoyama Y."/>
            <person name="Noguchi M."/>
            <person name="Numata M."/>
            <person name="Tsuchikane K."/>
            <person name="Hirakata S."/>
            <person name="Uohara A."/>
            <person name="Shimodaira J."/>
            <person name="Ohji S."/>
            <person name="Ichikawa N."/>
            <person name="Kimura A."/>
            <person name="Yamazoe A."/>
            <person name="Fujita N."/>
        </authorList>
    </citation>
    <scope>NUCLEOTIDE SEQUENCE [LARGE SCALE GENOMIC DNA]</scope>
    <source>
        <strain evidence="1 2">NBRC 15100</strain>
    </source>
</reference>
<dbReference type="EMBL" id="BBPI01000030">
    <property type="protein sequence ID" value="GAM00328.1"/>
    <property type="molecule type" value="Genomic_DNA"/>
</dbReference>
<evidence type="ECO:0000313" key="2">
    <source>
        <dbReference type="Proteomes" id="UP000032305"/>
    </source>
</evidence>